<feature type="region of interest" description="Disordered" evidence="4">
    <location>
        <begin position="610"/>
        <end position="690"/>
    </location>
</feature>
<dbReference type="Pfam" id="PF03958">
    <property type="entry name" value="Secretin_N"/>
    <property type="match status" value="2"/>
</dbReference>
<keyword evidence="7" id="KW-1185">Reference proteome</keyword>
<dbReference type="InterPro" id="IPR038591">
    <property type="entry name" value="NolW-like_sf"/>
</dbReference>
<name>A0A518IRX6_9BACT</name>
<protein>
    <submittedName>
        <fullName evidence="6">Bacterial type II/III secretion system short domain protein</fullName>
    </submittedName>
</protein>
<feature type="compositionally biased region" description="Basic and acidic residues" evidence="4">
    <location>
        <begin position="861"/>
        <end position="871"/>
    </location>
</feature>
<keyword evidence="2" id="KW-0732">Signal</keyword>
<dbReference type="Gene3D" id="3.30.1370.120">
    <property type="match status" value="4"/>
</dbReference>
<evidence type="ECO:0000259" key="5">
    <source>
        <dbReference type="Pfam" id="PF03958"/>
    </source>
</evidence>
<feature type="compositionally biased region" description="Low complexity" evidence="4">
    <location>
        <begin position="988"/>
        <end position="1005"/>
    </location>
</feature>
<evidence type="ECO:0000256" key="4">
    <source>
        <dbReference type="SAM" id="MobiDB-lite"/>
    </source>
</evidence>
<feature type="region of interest" description="Disordered" evidence="4">
    <location>
        <begin position="861"/>
        <end position="893"/>
    </location>
</feature>
<dbReference type="AlphaFoldDB" id="A0A518IRX6"/>
<comment type="subcellular location">
    <subcellularLocation>
        <location evidence="1">Membrane</location>
    </subcellularLocation>
</comment>
<dbReference type="InterPro" id="IPR050810">
    <property type="entry name" value="Bact_Secretion_Sys_Channel"/>
</dbReference>
<feature type="compositionally biased region" description="Low complexity" evidence="4">
    <location>
        <begin position="35"/>
        <end position="53"/>
    </location>
</feature>
<accession>A0A518IRX6</accession>
<dbReference type="GO" id="GO:0009306">
    <property type="term" value="P:protein secretion"/>
    <property type="evidence" value="ECO:0007669"/>
    <property type="project" value="TreeGrafter"/>
</dbReference>
<dbReference type="InterPro" id="IPR005644">
    <property type="entry name" value="NolW-like"/>
</dbReference>
<evidence type="ECO:0000256" key="3">
    <source>
        <dbReference type="ARBA" id="ARBA00023136"/>
    </source>
</evidence>
<evidence type="ECO:0000313" key="7">
    <source>
        <dbReference type="Proteomes" id="UP000316770"/>
    </source>
</evidence>
<feature type="compositionally biased region" description="Acidic residues" evidence="4">
    <location>
        <begin position="612"/>
        <end position="633"/>
    </location>
</feature>
<dbReference type="RefSeq" id="WP_145283766.1">
    <property type="nucleotide sequence ID" value="NZ_CP036318.1"/>
</dbReference>
<gene>
    <name evidence="6" type="ORF">Mal33_18240</name>
</gene>
<dbReference type="PANTHER" id="PTHR30332:SF24">
    <property type="entry name" value="SECRETIN GSPD-RELATED"/>
    <property type="match status" value="1"/>
</dbReference>
<dbReference type="Proteomes" id="UP000316770">
    <property type="component" value="Chromosome"/>
</dbReference>
<dbReference type="GO" id="GO:0016020">
    <property type="term" value="C:membrane"/>
    <property type="evidence" value="ECO:0007669"/>
    <property type="project" value="UniProtKB-SubCell"/>
</dbReference>
<feature type="region of interest" description="Disordered" evidence="4">
    <location>
        <begin position="35"/>
        <end position="123"/>
    </location>
</feature>
<dbReference type="EMBL" id="CP036318">
    <property type="protein sequence ID" value="QDV55845.1"/>
    <property type="molecule type" value="Genomic_DNA"/>
</dbReference>
<feature type="region of interest" description="Disordered" evidence="4">
    <location>
        <begin position="963"/>
        <end position="1005"/>
    </location>
</feature>
<evidence type="ECO:0000313" key="6">
    <source>
        <dbReference type="EMBL" id="QDV55845.1"/>
    </source>
</evidence>
<proteinExistence type="predicted"/>
<feature type="compositionally biased region" description="Basic and acidic residues" evidence="4">
    <location>
        <begin position="671"/>
        <end position="681"/>
    </location>
</feature>
<dbReference type="PANTHER" id="PTHR30332">
    <property type="entry name" value="PROBABLE GENERAL SECRETION PATHWAY PROTEIN D"/>
    <property type="match status" value="1"/>
</dbReference>
<dbReference type="GO" id="GO:0015627">
    <property type="term" value="C:type II protein secretion system complex"/>
    <property type="evidence" value="ECO:0007669"/>
    <property type="project" value="TreeGrafter"/>
</dbReference>
<evidence type="ECO:0000256" key="1">
    <source>
        <dbReference type="ARBA" id="ARBA00004370"/>
    </source>
</evidence>
<feature type="domain" description="NolW-like" evidence="5">
    <location>
        <begin position="296"/>
        <end position="395"/>
    </location>
</feature>
<feature type="compositionally biased region" description="Basic and acidic residues" evidence="4">
    <location>
        <begin position="67"/>
        <end position="99"/>
    </location>
</feature>
<keyword evidence="3" id="KW-0472">Membrane</keyword>
<sequence>MNYATSERQFASVLTNGIKLALLCLIGATTALPQRAAAQTPYAPAEAQPAARPSGGSRPQPSAKSSGPKDSKEGKPDDKEKGKEEKSDGDDKKGEEAKPPEVVMRPGEPPVPPDPKEFELRPDPDGRIRFRFRNQPWPDFLQWLSDVGGYSLDWQQMPGGYLNLITYRSYTITEARDLVNRLLLDRGYTMLLRGQVLSIVKIDKLDPSMLPRVEDEAELMDLSPYDFAKITFPLPTKLKAEALAADVKSLLSPNGKVQPLVSSNRLLVIDAVANLRDVSRLINAEHAAADSHQVPREFHIRYVRADYVADQVMILLGLDPSSRRSPNELQVEQQRLQLFMQMQQKGKDVTKFLRGDSAPEVFVTVNKRVNSVLVNAPPDVLVKIERTIEQLDVPSGSAGGSLVTGEPGETGGLVEMRRYALVSLKPESVVTALKEIGDLDPRTMLQMDADAKVIFASATVRDHEKISAIIDKLDGSGREIEVIWLKRLPADQAAVTIHNLLIGKKEKDDNRNNYYYRRYGGGDDEDKPESDFRVEADIENNRLLLFANKAELEAVNNLLVKLGELPGDSGNPNTIRVQDSRGAKSTADLIRQLQQLWPATANPIRVEGELPTVEEESESSPSDEDQPADSAEQDDARTTAVPKRPRVQTAVFARPQVAQGSTGNAAQPPAGKEKTAADDAKNTGNEALPPITISIANDGRLILSSQDTAALDALEELMQRLAPPPKKHRVFYLQYALASLVKLNLDEYFEDEKSTDSSDNWMRAWMGMDFKEESKNNGLASRRPVRFIYDIDTNSILVRDATPQQMETIAELIEIYDRAPSEESISARRLKVFKLEYSDANVVAATVKDVFRDLLSSKDKEFAGGGDKEKQSSGSSRTFRIFGGNDDKDSKPTKVKASFEGALSVGVDALSNTIIVSAQEEWLPAIEEIIQYMDQNAKPDTTVVVQSLSVPMDAKSMQTLADLLRPWPGNKKPEGNQPSKQGKEKPNNKQQQPQQNATPQPNNDS</sequence>
<evidence type="ECO:0000256" key="2">
    <source>
        <dbReference type="ARBA" id="ARBA00022729"/>
    </source>
</evidence>
<reference evidence="6 7" key="1">
    <citation type="submission" date="2019-02" db="EMBL/GenBank/DDBJ databases">
        <title>Deep-cultivation of Planctomycetes and their phenomic and genomic characterization uncovers novel biology.</title>
        <authorList>
            <person name="Wiegand S."/>
            <person name="Jogler M."/>
            <person name="Boedeker C."/>
            <person name="Pinto D."/>
            <person name="Vollmers J."/>
            <person name="Rivas-Marin E."/>
            <person name="Kohn T."/>
            <person name="Peeters S.H."/>
            <person name="Heuer A."/>
            <person name="Rast P."/>
            <person name="Oberbeckmann S."/>
            <person name="Bunk B."/>
            <person name="Jeske O."/>
            <person name="Meyerdierks A."/>
            <person name="Storesund J.E."/>
            <person name="Kallscheuer N."/>
            <person name="Luecker S."/>
            <person name="Lage O.M."/>
            <person name="Pohl T."/>
            <person name="Merkel B.J."/>
            <person name="Hornburger P."/>
            <person name="Mueller R.-W."/>
            <person name="Bruemmer F."/>
            <person name="Labrenz M."/>
            <person name="Spormann A.M."/>
            <person name="Op den Camp H."/>
            <person name="Overmann J."/>
            <person name="Amann R."/>
            <person name="Jetten M.S.M."/>
            <person name="Mascher T."/>
            <person name="Medema M.H."/>
            <person name="Devos D.P."/>
            <person name="Kaster A.-K."/>
            <person name="Ovreas L."/>
            <person name="Rohde M."/>
            <person name="Galperin M.Y."/>
            <person name="Jogler C."/>
        </authorList>
    </citation>
    <scope>NUCLEOTIDE SEQUENCE [LARGE SCALE GENOMIC DNA]</scope>
    <source>
        <strain evidence="6 7">Mal33</strain>
    </source>
</reference>
<feature type="compositionally biased region" description="Basic and acidic residues" evidence="4">
    <location>
        <begin position="114"/>
        <end position="123"/>
    </location>
</feature>
<organism evidence="6 7">
    <name type="scientific">Rosistilla oblonga</name>
    <dbReference type="NCBI Taxonomy" id="2527990"/>
    <lineage>
        <taxon>Bacteria</taxon>
        <taxon>Pseudomonadati</taxon>
        <taxon>Planctomycetota</taxon>
        <taxon>Planctomycetia</taxon>
        <taxon>Pirellulales</taxon>
        <taxon>Pirellulaceae</taxon>
        <taxon>Rosistilla</taxon>
    </lineage>
</organism>
<feature type="domain" description="NolW-like" evidence="5">
    <location>
        <begin position="729"/>
        <end position="821"/>
    </location>
</feature>